<accession>A0AAJ1R1L3</accession>
<name>A0AAJ1R1L3_9FLAO</name>
<sequence length="271" mass="31306">MYEKKRFLVNTVFETAKNEIPRGNKTSISSYLSSLFEERYGFEREERAYVRYYKSLVEENTDYNIDDVALDNLSKYIGYDNFKDFCNRVNLNNDASKTLSLSFNELSEKILQVIVNVTPTVILSDIIKKNGLGILEMTFVLLMATGGVVFSNNKMPKPLSWMSGWGSPATDKPYMYWDKDRYMATDSSSVHSRAEVVPMRDFVFINMKKIMRPDTLTVDNAMGKVWYDKSKNHVEFFTSFGKHPENEKALKDVTEHILETYAGKNAILEEE</sequence>
<reference evidence="1" key="1">
    <citation type="submission" date="2023-06" db="EMBL/GenBank/DDBJ databases">
        <title>Two Chryseobacterium gambrini strains from China.</title>
        <authorList>
            <person name="Zeng J."/>
            <person name="Wu Y."/>
        </authorList>
    </citation>
    <scope>NUCLEOTIDE SEQUENCE</scope>
    <source>
        <strain evidence="1">SQ219</strain>
    </source>
</reference>
<dbReference type="Proteomes" id="UP001225933">
    <property type="component" value="Unassembled WGS sequence"/>
</dbReference>
<comment type="caution">
    <text evidence="1">The sequence shown here is derived from an EMBL/GenBank/DDBJ whole genome shotgun (WGS) entry which is preliminary data.</text>
</comment>
<dbReference type="RefSeq" id="WP_214587930.1">
    <property type="nucleotide sequence ID" value="NZ_JAUHGV010000005.1"/>
</dbReference>
<protein>
    <submittedName>
        <fullName evidence="1">Uncharacterized protein</fullName>
    </submittedName>
</protein>
<gene>
    <name evidence="1" type="ORF">QX233_06835</name>
</gene>
<dbReference type="EMBL" id="JAUHGV010000005">
    <property type="protein sequence ID" value="MDN4012165.1"/>
    <property type="molecule type" value="Genomic_DNA"/>
</dbReference>
<proteinExistence type="predicted"/>
<evidence type="ECO:0000313" key="2">
    <source>
        <dbReference type="Proteomes" id="UP001225933"/>
    </source>
</evidence>
<organism evidence="1 2">
    <name type="scientific">Chryseobacterium gambrini</name>
    <dbReference type="NCBI Taxonomy" id="373672"/>
    <lineage>
        <taxon>Bacteria</taxon>
        <taxon>Pseudomonadati</taxon>
        <taxon>Bacteroidota</taxon>
        <taxon>Flavobacteriia</taxon>
        <taxon>Flavobacteriales</taxon>
        <taxon>Weeksellaceae</taxon>
        <taxon>Chryseobacterium group</taxon>
        <taxon>Chryseobacterium</taxon>
    </lineage>
</organism>
<evidence type="ECO:0000313" key="1">
    <source>
        <dbReference type="EMBL" id="MDN4012165.1"/>
    </source>
</evidence>
<dbReference type="AlphaFoldDB" id="A0AAJ1R1L3"/>